<dbReference type="RefSeq" id="WP_144728466.1">
    <property type="nucleotide sequence ID" value="NZ_ML675578.1"/>
</dbReference>
<dbReference type="Proteomes" id="UP000315289">
    <property type="component" value="Unassembled WGS sequence"/>
</dbReference>
<dbReference type="EMBL" id="VOAH01000001">
    <property type="protein sequence ID" value="TVP41947.1"/>
    <property type="molecule type" value="Genomic_DNA"/>
</dbReference>
<dbReference type="GO" id="GO:0046564">
    <property type="term" value="F:oxalate decarboxylase activity"/>
    <property type="evidence" value="ECO:0007669"/>
    <property type="project" value="UniProtKB-EC"/>
</dbReference>
<evidence type="ECO:0000256" key="2">
    <source>
        <dbReference type="SAM" id="MobiDB-lite"/>
    </source>
</evidence>
<dbReference type="Gene3D" id="2.60.120.10">
    <property type="entry name" value="Jelly Rolls"/>
    <property type="match status" value="2"/>
</dbReference>
<dbReference type="Pfam" id="PF00190">
    <property type="entry name" value="Cupin_1"/>
    <property type="match status" value="2"/>
</dbReference>
<reference evidence="4 5" key="1">
    <citation type="journal article" date="2019" name="Front. Microbiol.">
        <title>Ammonia Oxidation by the Arctic Terrestrial Thaumarchaeote Candidatus Nitrosocosmicus arcticus Is Stimulated by Increasing Temperatures.</title>
        <authorList>
            <person name="Alves R.J.E."/>
            <person name="Kerou M."/>
            <person name="Zappe A."/>
            <person name="Bittner R."/>
            <person name="Abby S.S."/>
            <person name="Schmidt H.A."/>
            <person name="Pfeifer K."/>
            <person name="Schleper C."/>
        </authorList>
    </citation>
    <scope>NUCLEOTIDE SEQUENCE [LARGE SCALE GENOMIC DNA]</scope>
    <source>
        <strain evidence="4 5">Kfb</strain>
    </source>
</reference>
<dbReference type="InterPro" id="IPR006045">
    <property type="entry name" value="Cupin_1"/>
</dbReference>
<keyword evidence="5" id="KW-1185">Reference proteome</keyword>
<dbReference type="SMART" id="SM00835">
    <property type="entry name" value="Cupin_1"/>
    <property type="match status" value="2"/>
</dbReference>
<keyword evidence="1" id="KW-0479">Metal-binding</keyword>
<gene>
    <name evidence="4" type="ORF">NARC_10353</name>
</gene>
<dbReference type="PANTHER" id="PTHR35848">
    <property type="entry name" value="OXALATE-BINDING PROTEIN"/>
    <property type="match status" value="1"/>
</dbReference>
<protein>
    <submittedName>
        <fullName evidence="4">Cupin-domain containing protein</fullName>
        <ecNumber evidence="4">4.1.1.2</ecNumber>
    </submittedName>
</protein>
<dbReference type="CDD" id="cd20305">
    <property type="entry name" value="cupin_OxDC_C"/>
    <property type="match status" value="1"/>
</dbReference>
<dbReference type="InterPro" id="IPR014710">
    <property type="entry name" value="RmlC-like_jellyroll"/>
</dbReference>
<feature type="domain" description="Cupin type-1" evidence="3">
    <location>
        <begin position="52"/>
        <end position="192"/>
    </location>
</feature>
<sequence length="388" mass="43514">MAPDTSPPEPTGFNIGGTDPGPRNIELDRQNPDILTPPSTDSGTLPNLKFSFALAHNRLQKGGWTRQVTVRELPIATTLAGVNMRLNAGGVRELHWHKEAEWAYMLNGRARISAVDQDGCNFLDDVGIGDIWYFPPGIPYSIQGLEEGCEFLLVFDDGNFSEDSTFLITDWFAHTPKEVLAKNFGLPIIEFANIPMHELDHRYYMFPTKIPGPLTSDKVDNNQGQRLFSYHLPNQEPLKTSGGMVCLVDSTNFPEATNIAAGLVEVKPGGMREMHWHPNTDEWQYYIEGSARMGVFASEGKARTFDYQAGDVGYVPFAMGHYIENIGDSPLRFLEMFKSSRFQDVSLNQWMALTPKELVQAHLNLNQTVMGSLRKEKWPVTKRSSDNV</sequence>
<accession>A0A557SZB8</accession>
<dbReference type="EC" id="4.1.1.2" evidence="4"/>
<dbReference type="SUPFAM" id="SSF51182">
    <property type="entry name" value="RmlC-like cupins"/>
    <property type="match status" value="1"/>
</dbReference>
<feature type="compositionally biased region" description="Pro residues" evidence="2">
    <location>
        <begin position="1"/>
        <end position="10"/>
    </location>
</feature>
<feature type="region of interest" description="Disordered" evidence="2">
    <location>
        <begin position="1"/>
        <end position="42"/>
    </location>
</feature>
<dbReference type="InterPro" id="IPR051610">
    <property type="entry name" value="GPI/OXD"/>
</dbReference>
<evidence type="ECO:0000256" key="1">
    <source>
        <dbReference type="ARBA" id="ARBA00022723"/>
    </source>
</evidence>
<evidence type="ECO:0000259" key="3">
    <source>
        <dbReference type="SMART" id="SM00835"/>
    </source>
</evidence>
<dbReference type="InterPro" id="IPR011051">
    <property type="entry name" value="RmlC_Cupin_sf"/>
</dbReference>
<dbReference type="AlphaFoldDB" id="A0A557SZB8"/>
<organism evidence="4 5">
    <name type="scientific">Candidatus Nitrosocosmicus arcticus</name>
    <dbReference type="NCBI Taxonomy" id="2035267"/>
    <lineage>
        <taxon>Archaea</taxon>
        <taxon>Nitrososphaerota</taxon>
        <taxon>Nitrososphaeria</taxon>
        <taxon>Nitrososphaerales</taxon>
        <taxon>Nitrososphaeraceae</taxon>
        <taxon>Candidatus Nitrosocosmicus</taxon>
    </lineage>
</organism>
<dbReference type="NCBIfam" id="TIGR03404">
    <property type="entry name" value="bicupin_oxalic"/>
    <property type="match status" value="1"/>
</dbReference>
<proteinExistence type="predicted"/>
<keyword evidence="4" id="KW-0456">Lyase</keyword>
<dbReference type="InterPro" id="IPR017774">
    <property type="entry name" value="Bicupin_oxalate_deCO2ase/Oxase"/>
</dbReference>
<dbReference type="CDD" id="cd20304">
    <property type="entry name" value="cupin_OxDC_N"/>
    <property type="match status" value="1"/>
</dbReference>
<name>A0A557SZB8_9ARCH</name>
<evidence type="ECO:0000313" key="4">
    <source>
        <dbReference type="EMBL" id="TVP41947.1"/>
    </source>
</evidence>
<dbReference type="OrthoDB" id="190812at2157"/>
<dbReference type="GO" id="GO:0046872">
    <property type="term" value="F:metal ion binding"/>
    <property type="evidence" value="ECO:0007669"/>
    <property type="project" value="UniProtKB-KW"/>
</dbReference>
<comment type="caution">
    <text evidence="4">The sequence shown here is derived from an EMBL/GenBank/DDBJ whole genome shotgun (WGS) entry which is preliminary data.</text>
</comment>
<dbReference type="PANTHER" id="PTHR35848:SF9">
    <property type="entry name" value="SLL1358 PROTEIN"/>
    <property type="match status" value="1"/>
</dbReference>
<evidence type="ECO:0000313" key="5">
    <source>
        <dbReference type="Proteomes" id="UP000315289"/>
    </source>
</evidence>
<feature type="domain" description="Cupin type-1" evidence="3">
    <location>
        <begin position="230"/>
        <end position="371"/>
    </location>
</feature>
<dbReference type="GO" id="GO:0033609">
    <property type="term" value="P:oxalate metabolic process"/>
    <property type="evidence" value="ECO:0007669"/>
    <property type="project" value="InterPro"/>
</dbReference>